<dbReference type="EMBL" id="MT129762">
    <property type="protein sequence ID" value="QIJ70117.1"/>
    <property type="molecule type" value="Genomic_RNA"/>
</dbReference>
<feature type="region of interest" description="Disordered" evidence="3">
    <location>
        <begin position="468"/>
        <end position="504"/>
    </location>
</feature>
<dbReference type="SUPFAM" id="SSF50494">
    <property type="entry name" value="Trypsin-like serine proteases"/>
    <property type="match status" value="1"/>
</dbReference>
<name>A0A6G7PSR9_9VIRU</name>
<keyword evidence="4" id="KW-1133">Transmembrane helix</keyword>
<sequence length="556" mass="61821">MFSVKRMLLVLSVVGLFGLSHHDSVVQKDKTVCENELSITLAELSERILEINDLKATVNDVQARLSKLQEYNAKLTGSYVELQNQYDRLSLYAILLTVLISLRVGWWLLPYLYAMFTTLIGAGCSSCSWLANIPRRLFSRVASHVGAYEDVELVHINASQFVNEAIVPNSPLKNVELYDRCIFKIYIVDTEFSDKLHYNGLGFWCNAGETRLDTQGVFMTVRHTLPCSGEVVLKSANDETKFVKMDVSEWKRLDEYDVAYYAPPQRITTTLGLRKAKVIKSMMRDCVVVTVYGRTQSSMGPMKPIAESVYVEYNGSTVSGFSGSPYIAGNTVYGMHIGSSQVPGGIGMGIDMAFVSLKLAHMTRFKEESSEDYLYDEICRGIKENKPLEWQRYGLDDVIVHLRGKDYFYDIGEFTELLELAERSQKRKFREEAAMPVQNIKKEAFVDIDALPKNCVAPTPALVVGANPVTDAQKPSNPKLQKLSSLPTPVIQTSMDGPASTHAPSNEVLQSMLESINALSAKVESLAASNAKLCARVYGASSKTSGKSPQNTPKKE</sequence>
<keyword evidence="4" id="KW-0812">Transmembrane</keyword>
<organism evidence="5">
    <name type="scientific">Jeffords solemo-like virus</name>
    <dbReference type="NCBI Taxonomy" id="2716738"/>
    <lineage>
        <taxon>Viruses</taxon>
        <taxon>Riboviria</taxon>
        <taxon>Orthornavirae</taxon>
        <taxon>Pisuviricota</taxon>
        <taxon>Pisoniviricetes</taxon>
        <taxon>Sobelivirales</taxon>
        <taxon>Solemoviridae</taxon>
    </lineage>
</organism>
<dbReference type="GO" id="GO:0008233">
    <property type="term" value="F:peptidase activity"/>
    <property type="evidence" value="ECO:0007669"/>
    <property type="project" value="UniProtKB-KW"/>
</dbReference>
<evidence type="ECO:0000313" key="5">
    <source>
        <dbReference type="EMBL" id="QIJ70117.1"/>
    </source>
</evidence>
<dbReference type="InterPro" id="IPR009003">
    <property type="entry name" value="Peptidase_S1_PA"/>
</dbReference>
<accession>A0A6G7PSR9</accession>
<keyword evidence="1" id="KW-0645">Protease</keyword>
<evidence type="ECO:0000256" key="1">
    <source>
        <dbReference type="ARBA" id="ARBA00022670"/>
    </source>
</evidence>
<evidence type="ECO:0000256" key="2">
    <source>
        <dbReference type="ARBA" id="ARBA00022801"/>
    </source>
</evidence>
<keyword evidence="4" id="KW-0472">Membrane</keyword>
<dbReference type="GO" id="GO:0006508">
    <property type="term" value="P:proteolysis"/>
    <property type="evidence" value="ECO:0007669"/>
    <property type="project" value="UniProtKB-KW"/>
</dbReference>
<protein>
    <submittedName>
        <fullName evidence="5">Uncharacterized protein</fullName>
    </submittedName>
</protein>
<feature type="transmembrane region" description="Helical" evidence="4">
    <location>
        <begin position="89"/>
        <end position="106"/>
    </location>
</feature>
<feature type="compositionally biased region" description="Polar residues" evidence="3">
    <location>
        <begin position="473"/>
        <end position="495"/>
    </location>
</feature>
<evidence type="ECO:0000256" key="3">
    <source>
        <dbReference type="SAM" id="MobiDB-lite"/>
    </source>
</evidence>
<dbReference type="InterPro" id="IPR043504">
    <property type="entry name" value="Peptidase_S1_PA_chymotrypsin"/>
</dbReference>
<evidence type="ECO:0000256" key="4">
    <source>
        <dbReference type="SAM" id="Phobius"/>
    </source>
</evidence>
<dbReference type="Gene3D" id="2.40.10.10">
    <property type="entry name" value="Trypsin-like serine proteases"/>
    <property type="match status" value="2"/>
</dbReference>
<reference evidence="5" key="1">
    <citation type="submission" date="2020-02" db="EMBL/GenBank/DDBJ databases">
        <title>Comparative analysis of RNA virome composition in rabbits and associated ectoparasites.</title>
        <authorList>
            <person name="Mahar J.E."/>
            <person name="Shi M."/>
            <person name="Hall R.N."/>
            <person name="Strive T."/>
            <person name="Holmes E.C."/>
        </authorList>
    </citation>
    <scope>NUCLEOTIDE SEQUENCE</scope>
    <source>
        <strain evidence="5">GudgUn_DN37174-10</strain>
    </source>
</reference>
<proteinExistence type="predicted"/>
<keyword evidence="2" id="KW-0378">Hydrolase</keyword>